<gene>
    <name evidence="1" type="ORF">CLUMA_CG002856</name>
</gene>
<protein>
    <submittedName>
        <fullName evidence="1">CLUMA_CG002856, isoform A</fullName>
    </submittedName>
</protein>
<reference evidence="1 2" key="1">
    <citation type="submission" date="2015-04" db="EMBL/GenBank/DDBJ databases">
        <authorList>
            <person name="Syromyatnikov M.Y."/>
            <person name="Popov V.N."/>
        </authorList>
    </citation>
    <scope>NUCLEOTIDE SEQUENCE [LARGE SCALE GENOMIC DNA]</scope>
</reference>
<keyword evidence="2" id="KW-1185">Reference proteome</keyword>
<organism evidence="1 2">
    <name type="scientific">Clunio marinus</name>
    <dbReference type="NCBI Taxonomy" id="568069"/>
    <lineage>
        <taxon>Eukaryota</taxon>
        <taxon>Metazoa</taxon>
        <taxon>Ecdysozoa</taxon>
        <taxon>Arthropoda</taxon>
        <taxon>Hexapoda</taxon>
        <taxon>Insecta</taxon>
        <taxon>Pterygota</taxon>
        <taxon>Neoptera</taxon>
        <taxon>Endopterygota</taxon>
        <taxon>Diptera</taxon>
        <taxon>Nematocera</taxon>
        <taxon>Chironomoidea</taxon>
        <taxon>Chironomidae</taxon>
        <taxon>Clunio</taxon>
    </lineage>
</organism>
<sequence>MQINTTIFGCFFLPFSKDWNPLVAYSKRVWAMSGHTPCIFLVLKALLNKFLKIPKTRHGTTREQKTYKKGVKC</sequence>
<evidence type="ECO:0000313" key="1">
    <source>
        <dbReference type="EMBL" id="CRK88805.1"/>
    </source>
</evidence>
<evidence type="ECO:0000313" key="2">
    <source>
        <dbReference type="Proteomes" id="UP000183832"/>
    </source>
</evidence>
<proteinExistence type="predicted"/>
<accession>A0A1J1HL95</accession>
<name>A0A1J1HL95_9DIPT</name>
<dbReference type="Proteomes" id="UP000183832">
    <property type="component" value="Unassembled WGS sequence"/>
</dbReference>
<dbReference type="EMBL" id="CVRI01000010">
    <property type="protein sequence ID" value="CRK88805.1"/>
    <property type="molecule type" value="Genomic_DNA"/>
</dbReference>
<dbReference type="AlphaFoldDB" id="A0A1J1HL95"/>